<feature type="region of interest" description="Disordered" evidence="11">
    <location>
        <begin position="245"/>
        <end position="385"/>
    </location>
</feature>
<feature type="domain" description="CUE" evidence="15">
    <location>
        <begin position="438"/>
        <end position="480"/>
    </location>
</feature>
<dbReference type="GO" id="GO:0008061">
    <property type="term" value="F:chitin binding"/>
    <property type="evidence" value="ECO:0007669"/>
    <property type="project" value="UniProtKB-UniRule"/>
</dbReference>
<evidence type="ECO:0000256" key="8">
    <source>
        <dbReference type="ARBA" id="ARBA00023295"/>
    </source>
</evidence>
<dbReference type="GO" id="GO:0005975">
    <property type="term" value="P:carbohydrate metabolic process"/>
    <property type="evidence" value="ECO:0007669"/>
    <property type="project" value="InterPro"/>
</dbReference>
<evidence type="ECO:0000259" key="16">
    <source>
        <dbReference type="PROSITE" id="PS51910"/>
    </source>
</evidence>
<keyword evidence="2 9" id="KW-0147">Chitin-binding</keyword>
<evidence type="ECO:0000259" key="13">
    <source>
        <dbReference type="PROSITE" id="PS50064"/>
    </source>
</evidence>
<feature type="region of interest" description="Disordered" evidence="11">
    <location>
        <begin position="397"/>
        <end position="441"/>
    </location>
</feature>
<feature type="domain" description="Chitin-binding type-1" evidence="14">
    <location>
        <begin position="621"/>
        <end position="676"/>
    </location>
</feature>
<dbReference type="InterPro" id="IPR039253">
    <property type="entry name" value="APLF"/>
</dbReference>
<dbReference type="Gene3D" id="1.10.8.10">
    <property type="entry name" value="DNA helicase RuvA subunit, C-terminal domain"/>
    <property type="match status" value="1"/>
</dbReference>
<gene>
    <name evidence="17" type="ORF">PROFUN_01110</name>
</gene>
<evidence type="ECO:0000259" key="14">
    <source>
        <dbReference type="PROSITE" id="PS50941"/>
    </source>
</evidence>
<dbReference type="SUPFAM" id="SSF46934">
    <property type="entry name" value="UBA-like"/>
    <property type="match status" value="1"/>
</dbReference>
<dbReference type="GO" id="GO:0008270">
    <property type="term" value="F:zinc ion binding"/>
    <property type="evidence" value="ECO:0007669"/>
    <property type="project" value="UniProtKB-KW"/>
</dbReference>
<dbReference type="SUPFAM" id="SSF51445">
    <property type="entry name" value="(Trans)glycosidases"/>
    <property type="match status" value="1"/>
</dbReference>
<evidence type="ECO:0000256" key="3">
    <source>
        <dbReference type="ARBA" id="ARBA00022723"/>
    </source>
</evidence>
<dbReference type="PROSITE" id="PS00026">
    <property type="entry name" value="CHIT_BIND_I_1"/>
    <property type="match status" value="1"/>
</dbReference>
<dbReference type="InterPro" id="IPR009060">
    <property type="entry name" value="UBA-like_sf"/>
</dbReference>
<keyword evidence="5 10" id="KW-0378">Hydrolase</keyword>
<feature type="compositionally biased region" description="Basic and acidic residues" evidence="11">
    <location>
        <begin position="374"/>
        <end position="385"/>
    </location>
</feature>
<evidence type="ECO:0000259" key="12">
    <source>
        <dbReference type="PROSITE" id="PS50030"/>
    </source>
</evidence>
<keyword evidence="8 10" id="KW-0326">Glycosidase</keyword>
<dbReference type="Pfam" id="PF00645">
    <property type="entry name" value="zf-PARP"/>
    <property type="match status" value="1"/>
</dbReference>
<feature type="disulfide bond" evidence="9">
    <location>
        <begin position="642"/>
        <end position="654"/>
    </location>
</feature>
<dbReference type="GO" id="GO:0004553">
    <property type="term" value="F:hydrolase activity, hydrolyzing O-glycosyl compounds"/>
    <property type="evidence" value="ECO:0007669"/>
    <property type="project" value="InterPro"/>
</dbReference>
<comment type="caution">
    <text evidence="17">The sequence shown here is derived from an EMBL/GenBank/DDBJ whole genome shotgun (WGS) entry which is preliminary data.</text>
</comment>
<feature type="compositionally biased region" description="Low complexity" evidence="11">
    <location>
        <begin position="128"/>
        <end position="143"/>
    </location>
</feature>
<dbReference type="SUPFAM" id="SSF49879">
    <property type="entry name" value="SMAD/FHA domain"/>
    <property type="match status" value="1"/>
</dbReference>
<dbReference type="PROSITE" id="PS01095">
    <property type="entry name" value="GH18_1"/>
    <property type="match status" value="1"/>
</dbReference>
<evidence type="ECO:0000259" key="15">
    <source>
        <dbReference type="PROSITE" id="PS51140"/>
    </source>
</evidence>
<evidence type="ECO:0000256" key="1">
    <source>
        <dbReference type="ARBA" id="ARBA00004123"/>
    </source>
</evidence>
<comment type="caution">
    <text evidence="9">Lacks conserved residue(s) required for the propagation of feature annotation.</text>
</comment>
<dbReference type="PROSITE" id="PS51140">
    <property type="entry name" value="CUE"/>
    <property type="match status" value="1"/>
</dbReference>
<dbReference type="Gene3D" id="3.20.20.80">
    <property type="entry name" value="Glycosidases"/>
    <property type="match status" value="1"/>
</dbReference>
<dbReference type="InterPro" id="IPR019406">
    <property type="entry name" value="APLF_PBZ"/>
</dbReference>
<dbReference type="CDD" id="cd14279">
    <property type="entry name" value="CUE"/>
    <property type="match status" value="1"/>
</dbReference>
<comment type="subcellular location">
    <subcellularLocation>
        <location evidence="1">Nucleus</location>
    </subcellularLocation>
</comment>
<feature type="disulfide bond" evidence="9">
    <location>
        <begin position="647"/>
        <end position="661"/>
    </location>
</feature>
<dbReference type="InterPro" id="IPR001510">
    <property type="entry name" value="Znf_PARP"/>
</dbReference>
<evidence type="ECO:0000313" key="18">
    <source>
        <dbReference type="Proteomes" id="UP000241769"/>
    </source>
</evidence>
<dbReference type="PROSITE" id="PS51910">
    <property type="entry name" value="GH18_2"/>
    <property type="match status" value="1"/>
</dbReference>
<dbReference type="PANTHER" id="PTHR21315">
    <property type="entry name" value="APRATAXIN AND PNK-LIKE FACTOR-RELATED"/>
    <property type="match status" value="1"/>
</dbReference>
<dbReference type="AlphaFoldDB" id="A0A2P6NCE4"/>
<dbReference type="Gene3D" id="3.30.1740.10">
    <property type="entry name" value="Zinc finger, PARP-type"/>
    <property type="match status" value="1"/>
</dbReference>
<dbReference type="InterPro" id="IPR036861">
    <property type="entry name" value="Endochitinase-like_sf"/>
</dbReference>
<dbReference type="GO" id="GO:0003677">
    <property type="term" value="F:DNA binding"/>
    <property type="evidence" value="ECO:0007669"/>
    <property type="project" value="InterPro"/>
</dbReference>
<dbReference type="GO" id="GO:0005634">
    <property type="term" value="C:nucleus"/>
    <property type="evidence" value="ECO:0007669"/>
    <property type="project" value="UniProtKB-SubCell"/>
</dbReference>
<dbReference type="Pfam" id="PF02845">
    <property type="entry name" value="CUE"/>
    <property type="match status" value="1"/>
</dbReference>
<name>A0A2P6NCE4_9EUKA</name>
<feature type="compositionally biased region" description="Basic residues" evidence="11">
    <location>
        <begin position="111"/>
        <end position="122"/>
    </location>
</feature>
<keyword evidence="18" id="KW-1185">Reference proteome</keyword>
<dbReference type="Gene3D" id="3.30.60.10">
    <property type="entry name" value="Endochitinase-like"/>
    <property type="match status" value="2"/>
</dbReference>
<dbReference type="Pfam" id="PF10283">
    <property type="entry name" value="zf-CCHH"/>
    <property type="match status" value="1"/>
</dbReference>
<dbReference type="InterPro" id="IPR008984">
    <property type="entry name" value="SMAD_FHA_dom_sf"/>
</dbReference>
<dbReference type="SMART" id="SM00270">
    <property type="entry name" value="ChtBD1"/>
    <property type="match status" value="2"/>
</dbReference>
<keyword evidence="6" id="KW-0862">Zinc</keyword>
<sequence>MASNTYSVEYAKSARSACKNNKCKKKIEKDAVRIAKKYPSDRFAEGGTQTDWFHYNCIFDALKRARKDTKKIESEDDLEGFDGLADSDQALIRQCIEVGEETEASQDKPKEKKKPKTIKKKTNNSTQSASDVSDISDASDVSDAGPQEFKLRATDDSEEPIVLKSGVNSLGRNNVRGDDVKKISRKQLEIIVRGKTIEVVRRGTNPSFLLKSREEQSTVLEKDEAVPIYNGDVISLFIDKHAFRLDARGVKPTEQAKEKKVEKVEKEEKEKPKTIAGKKKEKEVKQPPKKPAAKKTKTDSTEPKKKKKKKGGSSEESSGTDEYDANDPFINDDEAEESEDDDESATIREGKAFVKNLDSKKRKTSDDFDEENDPLERTKCKYGETCYRKNEDHLNEYWHPKKREGNEMKRQKSLESTQKTDESPAKKKKGGKEEGGKTDEEKLNQLVKMFSDVSKDKLKKVLREANGNLEEAILTLYISTVVEDRPYDSKSTRAIPAGYTVESSCARFLYISHRKGIEYRTFVSVYLRSCLSLFLFRSIILPSYRKQRACTQLYHSALMKTLAIFFLLAITGALGQCDDLAVASSNVTYSNVTSGVCDADNDYWCPQGQCCSVDGFCGSTDQYCSPINNCVNQCWSCASFGCPTGLCCSQYGYCGNSSDYCAINTNPPNCVSNCAYASPPSISYGVPGYTISSLTVGQVSSVNITGDGSLNLTQCPVQLKFFNNSESRMLQSFWFSSDPTSNSLYNLYQLTFSLNVSETYYLRLNCTCGWSWCSYSTKIGPFYVGPSTSKRAEDPLLPSVDKRTVDGFRPTWKNVIYVYQLVSQNNFARSILIPGASGTPSHNYNVIILAFWLSARNSPDQYSALGYWDRLSGSIQVQYQRSYHNVGMRVIASAFGADDNPTTRSASSVASQLASFVKSNNLDGIDIDYEAPAHPGSNQRCGNCFSASWVISLQRNLRNLLPQGTYLITHAPQGPHFSTQTNGDYPDNAYYSIHQQVGGSIDWYNIQYYNNDNIPTYNDLFVQRSGYGPNTAVFQLMSTANGGLGIGCSQIVVGKPLGSPSNHDGRGYMTPSALASAFRKARGAGRGYTCGGAMGWELVRDSSSVRWSQTLNNGFYG</sequence>
<dbReference type="GO" id="GO:0043130">
    <property type="term" value="F:ubiquitin binding"/>
    <property type="evidence" value="ECO:0007669"/>
    <property type="project" value="InterPro"/>
</dbReference>
<protein>
    <recommendedName>
        <fullName evidence="19">Chitinase</fullName>
    </recommendedName>
</protein>
<keyword evidence="4" id="KW-0863">Zinc-finger</keyword>
<dbReference type="Proteomes" id="UP000241769">
    <property type="component" value="Unassembled WGS sequence"/>
</dbReference>
<feature type="disulfide bond" evidence="9">
    <location>
        <begin position="670"/>
        <end position="674"/>
    </location>
</feature>
<dbReference type="GO" id="GO:0008408">
    <property type="term" value="F:3'-5' exonuclease activity"/>
    <property type="evidence" value="ECO:0007669"/>
    <property type="project" value="InterPro"/>
</dbReference>
<accession>A0A2P6NCE4</accession>
<evidence type="ECO:0000256" key="2">
    <source>
        <dbReference type="ARBA" id="ARBA00022669"/>
    </source>
</evidence>
<evidence type="ECO:0000256" key="9">
    <source>
        <dbReference type="PROSITE-ProRule" id="PRU00261"/>
    </source>
</evidence>
<dbReference type="STRING" id="1890364.A0A2P6NCE4"/>
<dbReference type="InterPro" id="IPR003892">
    <property type="entry name" value="CUE"/>
</dbReference>
<feature type="compositionally biased region" description="Basic and acidic residues" evidence="11">
    <location>
        <begin position="245"/>
        <end position="286"/>
    </location>
</feature>
<dbReference type="InParanoid" id="A0A2P6NCE4"/>
<dbReference type="PROSITE" id="PS50030">
    <property type="entry name" value="UBA"/>
    <property type="match status" value="1"/>
</dbReference>
<dbReference type="InterPro" id="IPR036957">
    <property type="entry name" value="Znf_PARP_sf"/>
</dbReference>
<dbReference type="CDD" id="cd00035">
    <property type="entry name" value="ChtBD1"/>
    <property type="match status" value="2"/>
</dbReference>
<dbReference type="SUPFAM" id="SSF57716">
    <property type="entry name" value="Glucocorticoid receptor-like (DNA-binding domain)"/>
    <property type="match status" value="1"/>
</dbReference>
<dbReference type="SUPFAM" id="SSF57016">
    <property type="entry name" value="Plant lectins/antimicrobial peptides"/>
    <property type="match status" value="2"/>
</dbReference>
<dbReference type="GO" id="GO:0003906">
    <property type="term" value="F:DNA-(apurinic or apyrimidinic site) endonuclease activity"/>
    <property type="evidence" value="ECO:0007669"/>
    <property type="project" value="InterPro"/>
</dbReference>
<dbReference type="InterPro" id="IPR017853">
    <property type="entry name" value="GH"/>
</dbReference>
<dbReference type="CDD" id="cd22671">
    <property type="entry name" value="FHA_APTX-like"/>
    <property type="match status" value="1"/>
</dbReference>
<dbReference type="EMBL" id="MDYQ01000121">
    <property type="protein sequence ID" value="PRP81603.1"/>
    <property type="molecule type" value="Genomic_DNA"/>
</dbReference>
<evidence type="ECO:0000256" key="10">
    <source>
        <dbReference type="RuleBase" id="RU000489"/>
    </source>
</evidence>
<organism evidence="17 18">
    <name type="scientific">Planoprotostelium fungivorum</name>
    <dbReference type="NCBI Taxonomy" id="1890364"/>
    <lineage>
        <taxon>Eukaryota</taxon>
        <taxon>Amoebozoa</taxon>
        <taxon>Evosea</taxon>
        <taxon>Variosea</taxon>
        <taxon>Cavosteliida</taxon>
        <taxon>Cavosteliaceae</taxon>
        <taxon>Planoprotostelium</taxon>
    </lineage>
</organism>
<feature type="domain" description="GH18" evidence="16">
    <location>
        <begin position="812"/>
        <end position="1117"/>
    </location>
</feature>
<feature type="domain" description="UBA" evidence="12">
    <location>
        <begin position="437"/>
        <end position="479"/>
    </location>
</feature>
<evidence type="ECO:0008006" key="19">
    <source>
        <dbReference type="Google" id="ProtNLM"/>
    </source>
</evidence>
<dbReference type="PROSITE" id="PS50064">
    <property type="entry name" value="ZF_PARP_2"/>
    <property type="match status" value="1"/>
</dbReference>
<feature type="compositionally biased region" description="Acidic residues" evidence="11">
    <location>
        <begin position="318"/>
        <end position="344"/>
    </location>
</feature>
<dbReference type="OrthoDB" id="3012298at2759"/>
<evidence type="ECO:0000256" key="5">
    <source>
        <dbReference type="ARBA" id="ARBA00022801"/>
    </source>
</evidence>
<reference evidence="17 18" key="1">
    <citation type="journal article" date="2018" name="Genome Biol. Evol.">
        <title>Multiple Roots of Fruiting Body Formation in Amoebozoa.</title>
        <authorList>
            <person name="Hillmann F."/>
            <person name="Forbes G."/>
            <person name="Novohradska S."/>
            <person name="Ferling I."/>
            <person name="Riege K."/>
            <person name="Groth M."/>
            <person name="Westermann M."/>
            <person name="Marz M."/>
            <person name="Spaller T."/>
            <person name="Winckler T."/>
            <person name="Schaap P."/>
            <person name="Glockner G."/>
        </authorList>
    </citation>
    <scope>NUCLEOTIDE SEQUENCE [LARGE SCALE GENOMIC DNA]</scope>
    <source>
        <strain evidence="17 18">Jena</strain>
    </source>
</reference>
<feature type="domain" description="PARP-type" evidence="13">
    <location>
        <begin position="6"/>
        <end position="100"/>
    </location>
</feature>
<evidence type="ECO:0000313" key="17">
    <source>
        <dbReference type="EMBL" id="PRP81603.1"/>
    </source>
</evidence>
<dbReference type="InterPro" id="IPR015940">
    <property type="entry name" value="UBA"/>
</dbReference>
<evidence type="ECO:0000256" key="6">
    <source>
        <dbReference type="ARBA" id="ARBA00022833"/>
    </source>
</evidence>
<dbReference type="InterPro" id="IPR018371">
    <property type="entry name" value="Chitin-binding_1_CS"/>
</dbReference>
<evidence type="ECO:0000256" key="11">
    <source>
        <dbReference type="SAM" id="MobiDB-lite"/>
    </source>
</evidence>
<dbReference type="CDD" id="cd00598">
    <property type="entry name" value="GH18_chitinase-like"/>
    <property type="match status" value="1"/>
</dbReference>
<keyword evidence="9" id="KW-1015">Disulfide bond</keyword>
<dbReference type="InterPro" id="IPR001223">
    <property type="entry name" value="Glyco_hydro18_cat"/>
</dbReference>
<dbReference type="SMART" id="SM01336">
    <property type="entry name" value="zf-PARP"/>
    <property type="match status" value="1"/>
</dbReference>
<dbReference type="Gene3D" id="2.60.200.20">
    <property type="match status" value="1"/>
</dbReference>
<dbReference type="InterPro" id="IPR001002">
    <property type="entry name" value="Chitin-bd_1"/>
</dbReference>
<feature type="region of interest" description="Disordered" evidence="11">
    <location>
        <begin position="99"/>
        <end position="143"/>
    </location>
</feature>
<evidence type="ECO:0000256" key="7">
    <source>
        <dbReference type="ARBA" id="ARBA00023242"/>
    </source>
</evidence>
<dbReference type="PANTHER" id="PTHR21315:SF2">
    <property type="entry name" value="APRATAXIN AND PNK-LIKE FACTOR"/>
    <property type="match status" value="1"/>
</dbReference>
<dbReference type="PROSITE" id="PS50941">
    <property type="entry name" value="CHIT_BIND_I_2"/>
    <property type="match status" value="1"/>
</dbReference>
<proteinExistence type="predicted"/>
<evidence type="ECO:0000256" key="4">
    <source>
        <dbReference type="ARBA" id="ARBA00022771"/>
    </source>
</evidence>
<dbReference type="InterPro" id="IPR001579">
    <property type="entry name" value="Glyco_hydro_18_chit_AS"/>
</dbReference>
<dbReference type="Pfam" id="PF00704">
    <property type="entry name" value="Glyco_hydro_18"/>
    <property type="match status" value="1"/>
</dbReference>
<keyword evidence="3" id="KW-0479">Metal-binding</keyword>
<dbReference type="GO" id="GO:0006302">
    <property type="term" value="P:double-strand break repair"/>
    <property type="evidence" value="ECO:0007669"/>
    <property type="project" value="InterPro"/>
</dbReference>
<dbReference type="GO" id="GO:0035861">
    <property type="term" value="C:site of double-strand break"/>
    <property type="evidence" value="ECO:0007669"/>
    <property type="project" value="TreeGrafter"/>
</dbReference>
<keyword evidence="7" id="KW-0539">Nucleus</keyword>